<sequence>MSLPWKLTSQKNNFKILLIILSGILISVLVILFSNSSCGVQHMVILNEINSYEETLDPEFCEVIVEKIDLFNDSCEPQIEILDCG</sequence>
<keyword evidence="1" id="KW-1133">Transmembrane helix</keyword>
<name>A0A087S9D0_9ARCH</name>
<protein>
    <recommendedName>
        <fullName evidence="4">Transmembrane protein</fullName>
    </recommendedName>
</protein>
<dbReference type="Proteomes" id="UP000029384">
    <property type="component" value="Unassembled WGS sequence"/>
</dbReference>
<dbReference type="AlphaFoldDB" id="A0A087S9D0"/>
<evidence type="ECO:0000313" key="3">
    <source>
        <dbReference type="Proteomes" id="UP000029384"/>
    </source>
</evidence>
<keyword evidence="1" id="KW-0812">Transmembrane</keyword>
<dbReference type="PATRIC" id="fig|1502289.3.peg.91"/>
<evidence type="ECO:0000313" key="2">
    <source>
        <dbReference type="EMBL" id="KFM22334.1"/>
    </source>
</evidence>
<comment type="caution">
    <text evidence="2">The sequence shown here is derived from an EMBL/GenBank/DDBJ whole genome shotgun (WGS) entry which is preliminary data.</text>
</comment>
<keyword evidence="1" id="KW-0472">Membrane</keyword>
<keyword evidence="3" id="KW-1185">Reference proteome</keyword>
<reference evidence="2 3" key="1">
    <citation type="submission" date="2014-06" db="EMBL/GenBank/DDBJ databases">
        <authorList>
            <person name="Ngugi D.K."/>
            <person name="Blom J."/>
            <person name="Alam I."/>
            <person name="Rashid M."/>
            <person name="Baalawi W."/>
            <person name="Zhang G."/>
            <person name="Hikmawan T."/>
            <person name="Guan Y."/>
            <person name="Antunes A."/>
            <person name="Siam R."/>
            <person name="El-Dorry H."/>
            <person name="Bajic V."/>
            <person name="Stingl U."/>
        </authorList>
    </citation>
    <scope>NUCLEOTIDE SEQUENCE [LARGE SCALE GENOMIC DNA]</scope>
    <source>
        <strain evidence="2">SCGC AAA799-B03</strain>
    </source>
</reference>
<evidence type="ECO:0008006" key="4">
    <source>
        <dbReference type="Google" id="ProtNLM"/>
    </source>
</evidence>
<organism evidence="2 3">
    <name type="scientific">Marine Group I thaumarchaeote SCGC AAA799-B03</name>
    <dbReference type="NCBI Taxonomy" id="1502289"/>
    <lineage>
        <taxon>Archaea</taxon>
        <taxon>Nitrososphaerota</taxon>
        <taxon>Marine Group I</taxon>
    </lineage>
</organism>
<dbReference type="EMBL" id="JOTA01000001">
    <property type="protein sequence ID" value="KFM22334.1"/>
    <property type="molecule type" value="Genomic_DNA"/>
</dbReference>
<accession>A0A087S9D0</accession>
<evidence type="ECO:0000256" key="1">
    <source>
        <dbReference type="SAM" id="Phobius"/>
    </source>
</evidence>
<gene>
    <name evidence="2" type="ORF">AAA799B03_00084</name>
</gene>
<proteinExistence type="predicted"/>
<feature type="transmembrane region" description="Helical" evidence="1">
    <location>
        <begin position="12"/>
        <end position="33"/>
    </location>
</feature>